<sequence length="27" mass="3003">MDQSAFLDKFLASSCASPLFSSFKVYL</sequence>
<reference evidence="2" key="1">
    <citation type="submission" date="2014-09" db="EMBL/GenBank/DDBJ databases">
        <authorList>
            <person name="Mudge J."/>
            <person name="Ramaraj T."/>
            <person name="Lindquist I.E."/>
            <person name="Bharti A.K."/>
            <person name="Sundararajan A."/>
            <person name="Cameron C.T."/>
            <person name="Woodward J.E."/>
            <person name="May G.D."/>
            <person name="Brubaker C."/>
            <person name="Broadhvest J."/>
            <person name="Wilkins T.A."/>
        </authorList>
    </citation>
    <scope>NUCLEOTIDE SEQUENCE</scope>
    <source>
        <strain evidence="2">cv. AKA8401</strain>
    </source>
</reference>
<dbReference type="AlphaFoldDB" id="A0A0B0NPQ3"/>
<proteinExistence type="predicted"/>
<keyword evidence="2" id="KW-1185">Reference proteome</keyword>
<gene>
    <name evidence="1" type="ORF">F383_17146</name>
</gene>
<protein>
    <submittedName>
        <fullName evidence="1">Uncharacterized protein</fullName>
    </submittedName>
</protein>
<dbReference type="EMBL" id="KN401983">
    <property type="protein sequence ID" value="KHG14642.1"/>
    <property type="molecule type" value="Genomic_DNA"/>
</dbReference>
<organism evidence="1 2">
    <name type="scientific">Gossypium arboreum</name>
    <name type="common">Tree cotton</name>
    <name type="synonym">Gossypium nanking</name>
    <dbReference type="NCBI Taxonomy" id="29729"/>
    <lineage>
        <taxon>Eukaryota</taxon>
        <taxon>Viridiplantae</taxon>
        <taxon>Streptophyta</taxon>
        <taxon>Embryophyta</taxon>
        <taxon>Tracheophyta</taxon>
        <taxon>Spermatophyta</taxon>
        <taxon>Magnoliopsida</taxon>
        <taxon>eudicotyledons</taxon>
        <taxon>Gunneridae</taxon>
        <taxon>Pentapetalae</taxon>
        <taxon>rosids</taxon>
        <taxon>malvids</taxon>
        <taxon>Malvales</taxon>
        <taxon>Malvaceae</taxon>
        <taxon>Malvoideae</taxon>
        <taxon>Gossypium</taxon>
    </lineage>
</organism>
<name>A0A0B0NPQ3_GOSAR</name>
<evidence type="ECO:0000313" key="2">
    <source>
        <dbReference type="Proteomes" id="UP000032142"/>
    </source>
</evidence>
<evidence type="ECO:0000313" key="1">
    <source>
        <dbReference type="EMBL" id="KHG14642.1"/>
    </source>
</evidence>
<dbReference type="Proteomes" id="UP000032142">
    <property type="component" value="Unassembled WGS sequence"/>
</dbReference>
<accession>A0A0B0NPQ3</accession>